<evidence type="ECO:0000256" key="3">
    <source>
        <dbReference type="ARBA" id="ARBA00022705"/>
    </source>
</evidence>
<evidence type="ECO:0000256" key="6">
    <source>
        <dbReference type="SAM" id="MobiDB-lite"/>
    </source>
</evidence>
<evidence type="ECO:0000313" key="9">
    <source>
        <dbReference type="Proteomes" id="UP000660262"/>
    </source>
</evidence>
<dbReference type="Pfam" id="PF01653">
    <property type="entry name" value="DNA_ligase_aden"/>
    <property type="match status" value="1"/>
</dbReference>
<dbReference type="Pfam" id="PF03120">
    <property type="entry name" value="OB_DNA_ligase"/>
    <property type="match status" value="1"/>
</dbReference>
<keyword evidence="9" id="KW-1185">Reference proteome</keyword>
<evidence type="ECO:0000313" key="8">
    <source>
        <dbReference type="EMBL" id="GHP01510.1"/>
    </source>
</evidence>
<reference evidence="8" key="1">
    <citation type="submission" date="2020-10" db="EMBL/GenBank/DDBJ databases">
        <title>Unveiling of a novel bifunctional photoreceptor, Dualchrome1, isolated from a cosmopolitan green alga.</title>
        <authorList>
            <person name="Suzuki S."/>
            <person name="Kawachi M."/>
        </authorList>
    </citation>
    <scope>NUCLEOTIDE SEQUENCE</scope>
    <source>
        <strain evidence="8">NIES 2893</strain>
    </source>
</reference>
<dbReference type="GO" id="GO:0003911">
    <property type="term" value="F:DNA ligase (NAD+) activity"/>
    <property type="evidence" value="ECO:0007669"/>
    <property type="project" value="UniProtKB-EC"/>
</dbReference>
<feature type="compositionally biased region" description="Low complexity" evidence="6">
    <location>
        <begin position="55"/>
        <end position="78"/>
    </location>
</feature>
<protein>
    <recommendedName>
        <fullName evidence="1">DNA ligase (NAD(+))</fullName>
        <ecNumber evidence="1">6.5.1.2</ecNumber>
    </recommendedName>
</protein>
<evidence type="ECO:0000256" key="5">
    <source>
        <dbReference type="ARBA" id="ARBA00034005"/>
    </source>
</evidence>
<gene>
    <name evidence="8" type="ORF">PPROV_000026600</name>
</gene>
<dbReference type="Gene3D" id="1.10.287.610">
    <property type="entry name" value="Helix hairpin bin"/>
    <property type="match status" value="1"/>
</dbReference>
<dbReference type="SMART" id="SM00532">
    <property type="entry name" value="LIGANc"/>
    <property type="match status" value="1"/>
</dbReference>
<dbReference type="Gene3D" id="3.30.470.30">
    <property type="entry name" value="DNA ligase/mRNA capping enzyme"/>
    <property type="match status" value="1"/>
</dbReference>
<evidence type="ECO:0000259" key="7">
    <source>
        <dbReference type="SMART" id="SM00532"/>
    </source>
</evidence>
<dbReference type="InterPro" id="IPR001679">
    <property type="entry name" value="DNA_ligase"/>
</dbReference>
<dbReference type="InterPro" id="IPR004150">
    <property type="entry name" value="NAD_DNA_ligase_OB"/>
</dbReference>
<dbReference type="SUPFAM" id="SSF50249">
    <property type="entry name" value="Nucleic acid-binding proteins"/>
    <property type="match status" value="1"/>
</dbReference>
<comment type="caution">
    <text evidence="8">The sequence shown here is derived from an EMBL/GenBank/DDBJ whole genome shotgun (WGS) entry which is preliminary data.</text>
</comment>
<dbReference type="PIRSF" id="PIRSF001604">
    <property type="entry name" value="LigA"/>
    <property type="match status" value="1"/>
</dbReference>
<dbReference type="InterPro" id="IPR013840">
    <property type="entry name" value="DNAligase_N"/>
</dbReference>
<dbReference type="OrthoDB" id="446168at2759"/>
<dbReference type="AlphaFoldDB" id="A0A830H642"/>
<evidence type="ECO:0000256" key="1">
    <source>
        <dbReference type="ARBA" id="ARBA00012722"/>
    </source>
</evidence>
<evidence type="ECO:0000256" key="4">
    <source>
        <dbReference type="ARBA" id="ARBA00023027"/>
    </source>
</evidence>
<dbReference type="GO" id="GO:0006260">
    <property type="term" value="P:DNA replication"/>
    <property type="evidence" value="ECO:0007669"/>
    <property type="project" value="UniProtKB-KW"/>
</dbReference>
<feature type="domain" description="NAD-dependent DNA ligase N-terminal" evidence="7">
    <location>
        <begin position="73"/>
        <end position="563"/>
    </location>
</feature>
<dbReference type="EC" id="6.5.1.2" evidence="1"/>
<name>A0A830H642_9CHLO</name>
<sequence>MSSRVSHCRPACTLPLRSVRIPLGSMYGIRLRASFGLMHWRSSCVSRPRFAASASASSASPGSSSPSEKEQALASSERSALESELQRQRDAYYNLDKSRVSDATYDALEKLAGGHGASGTVGAVPTAGTHAKVRHAVPMLSLHSENTADGLHDWHRRLVKRCADVERARWCVEPKVDGVAISLRYEPVADGTSFTLACASSRGDGRLGEDVSEAVRSLAHREEVPRDVHIPPDVWRTWRERLDVPDEFASSVGALEVRGEAFFARDEFAALVSARKAAGATVPANARNAVSGALRRLDTADENADSALDDLPPIRFLAYDLLLHSKGKEKGKEGKGGSKAHQPACHSYAMNFTKDVLQMSAHCEPCASFVDAATRAREYIEDSGRDSLAYETDGAVLKLDDVEQSGLRDLVGTSRTEPRYAVALKRPALAAVTTLEAVECRVGRNGQVTPLARLSPVTLGGVTVTNATLHNLEVAAGLGLVVGGRVVVERAGDVIPRVTMAVPGEGDETSKWQPPNECPACGSPLVRLPTGPKGIPEKIARCMSSQCPEQVKHRTVHFAKQLFDGVGPGKVEKLLTSGVVTHDVADFFEVTVDSVAALDGFQTKSATKLVSAIESARASASVGDVLYALSVPNMGAISARALGDELGTLRAVSSLGDSVDRHADVEGIIGPSSLKSLLTWLDDASNRRLLERLHDVFSRGS</sequence>
<comment type="catalytic activity">
    <reaction evidence="5">
        <text>NAD(+) + (deoxyribonucleotide)n-3'-hydroxyl + 5'-phospho-(deoxyribonucleotide)m = (deoxyribonucleotide)n+m + AMP + beta-nicotinamide D-nucleotide.</text>
        <dbReference type="EC" id="6.5.1.2"/>
    </reaction>
</comment>
<dbReference type="SUPFAM" id="SSF56091">
    <property type="entry name" value="DNA ligase/mRNA capping enzyme, catalytic domain"/>
    <property type="match status" value="1"/>
</dbReference>
<dbReference type="Gene3D" id="1.10.150.20">
    <property type="entry name" value="5' to 3' exonuclease, C-terminal subdomain"/>
    <property type="match status" value="2"/>
</dbReference>
<dbReference type="InterPro" id="IPR012340">
    <property type="entry name" value="NA-bd_OB-fold"/>
</dbReference>
<dbReference type="Gene3D" id="2.40.50.140">
    <property type="entry name" value="Nucleic acid-binding proteins"/>
    <property type="match status" value="1"/>
</dbReference>
<keyword evidence="3" id="KW-0235">DNA replication</keyword>
<dbReference type="EMBL" id="BNJQ01000001">
    <property type="protein sequence ID" value="GHP01510.1"/>
    <property type="molecule type" value="Genomic_DNA"/>
</dbReference>
<organism evidence="8 9">
    <name type="scientific">Pycnococcus provasolii</name>
    <dbReference type="NCBI Taxonomy" id="41880"/>
    <lineage>
        <taxon>Eukaryota</taxon>
        <taxon>Viridiplantae</taxon>
        <taxon>Chlorophyta</taxon>
        <taxon>Pseudoscourfieldiophyceae</taxon>
        <taxon>Pseudoscourfieldiales</taxon>
        <taxon>Pycnococcaceae</taxon>
        <taxon>Pycnococcus</taxon>
    </lineage>
</organism>
<dbReference type="GO" id="GO:0006281">
    <property type="term" value="P:DNA repair"/>
    <property type="evidence" value="ECO:0007669"/>
    <property type="project" value="InterPro"/>
</dbReference>
<accession>A0A830H642</accession>
<proteinExistence type="predicted"/>
<dbReference type="InterPro" id="IPR010994">
    <property type="entry name" value="RuvA_2-like"/>
</dbReference>
<keyword evidence="4" id="KW-0520">NAD</keyword>
<dbReference type="SUPFAM" id="SSF47781">
    <property type="entry name" value="RuvA domain 2-like"/>
    <property type="match status" value="1"/>
</dbReference>
<dbReference type="InterPro" id="IPR013839">
    <property type="entry name" value="DNAligase_adenylation"/>
</dbReference>
<evidence type="ECO:0000256" key="2">
    <source>
        <dbReference type="ARBA" id="ARBA00022598"/>
    </source>
</evidence>
<dbReference type="Proteomes" id="UP000660262">
    <property type="component" value="Unassembled WGS sequence"/>
</dbReference>
<keyword evidence="2" id="KW-0436">Ligase</keyword>
<feature type="region of interest" description="Disordered" evidence="6">
    <location>
        <begin position="55"/>
        <end position="80"/>
    </location>
</feature>